<organism evidence="1 2">
    <name type="scientific">Entomophthora muscae</name>
    <dbReference type="NCBI Taxonomy" id="34485"/>
    <lineage>
        <taxon>Eukaryota</taxon>
        <taxon>Fungi</taxon>
        <taxon>Fungi incertae sedis</taxon>
        <taxon>Zoopagomycota</taxon>
        <taxon>Entomophthoromycotina</taxon>
        <taxon>Entomophthoromycetes</taxon>
        <taxon>Entomophthorales</taxon>
        <taxon>Entomophthoraceae</taxon>
        <taxon>Entomophthora</taxon>
    </lineage>
</organism>
<proteinExistence type="predicted"/>
<dbReference type="Proteomes" id="UP001165960">
    <property type="component" value="Unassembled WGS sequence"/>
</dbReference>
<gene>
    <name evidence="1" type="ORF">DSO57_1036523</name>
</gene>
<comment type="caution">
    <text evidence="1">The sequence shown here is derived from an EMBL/GenBank/DDBJ whole genome shotgun (WGS) entry which is preliminary data.</text>
</comment>
<evidence type="ECO:0000313" key="2">
    <source>
        <dbReference type="Proteomes" id="UP001165960"/>
    </source>
</evidence>
<keyword evidence="2" id="KW-1185">Reference proteome</keyword>
<name>A0ACC2SZC4_9FUNG</name>
<evidence type="ECO:0000313" key="1">
    <source>
        <dbReference type="EMBL" id="KAJ9067698.1"/>
    </source>
</evidence>
<reference evidence="1" key="1">
    <citation type="submission" date="2022-04" db="EMBL/GenBank/DDBJ databases">
        <title>Genome of the entomopathogenic fungus Entomophthora muscae.</title>
        <authorList>
            <person name="Elya C."/>
            <person name="Lovett B.R."/>
            <person name="Lee E."/>
            <person name="Macias A.M."/>
            <person name="Hajek A.E."/>
            <person name="De Bivort B.L."/>
            <person name="Kasson M.T."/>
            <person name="De Fine Licht H.H."/>
            <person name="Stajich J.E."/>
        </authorList>
    </citation>
    <scope>NUCLEOTIDE SEQUENCE</scope>
    <source>
        <strain evidence="1">Berkeley</strain>
    </source>
</reference>
<protein>
    <submittedName>
        <fullName evidence="1">Uncharacterized protein</fullName>
    </submittedName>
</protein>
<dbReference type="EMBL" id="QTSX02003904">
    <property type="protein sequence ID" value="KAJ9067698.1"/>
    <property type="molecule type" value="Genomic_DNA"/>
</dbReference>
<sequence length="418" mass="45060">MNPEVQREIQEQDKDEYVEGGYGWVIAGAGFLIYAIVPGVMMSLGVLIEHYAVLLGDTTSLAMLTMVGTVANSLFSLLGMWSGVVVDRYGHGTTIMYATVLFSGGLFLASYATRDWHLLLSLGIVSGIGDSLVTIAVISAPAQYFNRRLGLVTGLVMAGYGVGALVFSPTIELLLSEYSVKRTLQGLAAGSFVCLTSLSLVYTNKSTTTIRSVNWAMFRNPQFQMLFLATTFWAMGYLIPFIILPTYTASLGFPSQDNGLLLGILNGATALGRIVLGPVADRVGRIEIMAITSLIASLSCLIWIYATTFTHVAIFCVIFGTTAGSFLSLLSVVARQLFPDESVAGITGLAYFATGLPYLIGTPIATALSQYFSHSDPPTTYVPASIFSGVFILLVLFPLLRLQWLVRQSQTHIILSID</sequence>
<accession>A0ACC2SZC4</accession>